<dbReference type="Proteomes" id="UP000009027">
    <property type="component" value="Unassembled WGS sequence"/>
</dbReference>
<dbReference type="AlphaFoldDB" id="F9WQ90"/>
<reference evidence="2 3" key="1">
    <citation type="journal article" date="2012" name="Proc. Natl. Acad. Sci. U.S.A.">
        <title>Antigenic diversity is generated by distinct evolutionary mechanisms in African trypanosome species.</title>
        <authorList>
            <person name="Jackson A.P."/>
            <person name="Berry A."/>
            <person name="Aslett M."/>
            <person name="Allison H.C."/>
            <person name="Burton P."/>
            <person name="Vavrova-Anderson J."/>
            <person name="Brown R."/>
            <person name="Browne H."/>
            <person name="Corton N."/>
            <person name="Hauser H."/>
            <person name="Gamble J."/>
            <person name="Gilderthorp R."/>
            <person name="Marcello L."/>
            <person name="McQuillan J."/>
            <person name="Otto T.D."/>
            <person name="Quail M.A."/>
            <person name="Sanders M.J."/>
            <person name="van Tonder A."/>
            <person name="Ginger M.L."/>
            <person name="Field M.C."/>
            <person name="Barry J.D."/>
            <person name="Hertz-Fowler C."/>
            <person name="Berriman M."/>
        </authorList>
    </citation>
    <scope>NUCLEOTIDE SEQUENCE</scope>
    <source>
        <strain evidence="2 3">Y486</strain>
    </source>
</reference>
<feature type="region of interest" description="Disordered" evidence="1">
    <location>
        <begin position="133"/>
        <end position="176"/>
    </location>
</feature>
<feature type="compositionally biased region" description="Polar residues" evidence="1">
    <location>
        <begin position="280"/>
        <end position="290"/>
    </location>
</feature>
<evidence type="ECO:0000256" key="1">
    <source>
        <dbReference type="SAM" id="MobiDB-lite"/>
    </source>
</evidence>
<name>F9WQ90_TRYVY</name>
<keyword evidence="3" id="KW-1185">Reference proteome</keyword>
<evidence type="ECO:0000313" key="3">
    <source>
        <dbReference type="Proteomes" id="UP000009027"/>
    </source>
</evidence>
<protein>
    <submittedName>
        <fullName evidence="2">Uncharacterized protein</fullName>
    </submittedName>
</protein>
<accession>F9WQ90</accession>
<feature type="compositionally biased region" description="Basic residues" evidence="1">
    <location>
        <begin position="196"/>
        <end position="206"/>
    </location>
</feature>
<feature type="compositionally biased region" description="Basic and acidic residues" evidence="1">
    <location>
        <begin position="210"/>
        <end position="240"/>
    </location>
</feature>
<proteinExistence type="predicted"/>
<evidence type="ECO:0000313" key="2">
    <source>
        <dbReference type="EMBL" id="CCD19717.1"/>
    </source>
</evidence>
<feature type="compositionally biased region" description="Basic residues" evidence="1">
    <location>
        <begin position="133"/>
        <end position="142"/>
    </location>
</feature>
<feature type="compositionally biased region" description="Polar residues" evidence="1">
    <location>
        <begin position="167"/>
        <end position="176"/>
    </location>
</feature>
<dbReference type="VEuPathDB" id="TriTrypDB:TvY486_0024290"/>
<dbReference type="EMBL" id="CAEX01003978">
    <property type="protein sequence ID" value="CCD19717.1"/>
    <property type="molecule type" value="Genomic_DNA"/>
</dbReference>
<sequence length="300" mass="33177">MKRCVAPSERVPWRVAAPAPQRGFAHRERGGTRHRFSCASVVASYALPCGLRSRRRQSGFASSTTRCAVHEKDGKLRCRGFLRFSCLVHAKAGQKVVRAAGARCATQNKALRGPWRRGFSVCGALAGRFFSAAKKHARKRSDRGREPEGTGDRPGGARGFEAVDGQRGQQAERTQGNCAWQCEDLAPRSAEGIKFRLRSSSHHGRNKQTASRERASTGKTEDTRPERDRRKDDTQQRQHWADNGGPSARPRKHRVGCQLKREQVCSDGRKCPKGADAQEQAVSSVSNAHAATSKRRKSRL</sequence>
<gene>
    <name evidence="2" type="ORF">TvY486_0024290</name>
</gene>
<feature type="region of interest" description="Disordered" evidence="1">
    <location>
        <begin position="196"/>
        <end position="300"/>
    </location>
</feature>
<feature type="compositionally biased region" description="Basic and acidic residues" evidence="1">
    <location>
        <begin position="259"/>
        <end position="270"/>
    </location>
</feature>
<organism evidence="2 3">
    <name type="scientific">Trypanosoma vivax (strain Y486)</name>
    <dbReference type="NCBI Taxonomy" id="1055687"/>
    <lineage>
        <taxon>Eukaryota</taxon>
        <taxon>Discoba</taxon>
        <taxon>Euglenozoa</taxon>
        <taxon>Kinetoplastea</taxon>
        <taxon>Metakinetoplastina</taxon>
        <taxon>Trypanosomatida</taxon>
        <taxon>Trypanosomatidae</taxon>
        <taxon>Trypanosoma</taxon>
        <taxon>Duttonella</taxon>
    </lineage>
</organism>